<name>A0A433JE02_9PROT</name>
<evidence type="ECO:0000313" key="6">
    <source>
        <dbReference type="EMBL" id="RUQ75113.1"/>
    </source>
</evidence>
<dbReference type="NCBIfam" id="TIGR00229">
    <property type="entry name" value="sensory_box"/>
    <property type="match status" value="1"/>
</dbReference>
<dbReference type="Pfam" id="PF00990">
    <property type="entry name" value="GGDEF"/>
    <property type="match status" value="1"/>
</dbReference>
<dbReference type="AlphaFoldDB" id="A0A433JE02"/>
<comment type="catalytic activity">
    <reaction evidence="2">
        <text>2 GTP = 3',3'-c-di-GMP + 2 diphosphate</text>
        <dbReference type="Rhea" id="RHEA:24898"/>
        <dbReference type="ChEBI" id="CHEBI:33019"/>
        <dbReference type="ChEBI" id="CHEBI:37565"/>
        <dbReference type="ChEBI" id="CHEBI:58805"/>
        <dbReference type="EC" id="2.7.7.65"/>
    </reaction>
</comment>
<evidence type="ECO:0000256" key="1">
    <source>
        <dbReference type="ARBA" id="ARBA00012528"/>
    </source>
</evidence>
<dbReference type="SUPFAM" id="SSF55785">
    <property type="entry name" value="PYP-like sensor domain (PAS domain)"/>
    <property type="match status" value="1"/>
</dbReference>
<dbReference type="EC" id="2.7.7.65" evidence="1"/>
<dbReference type="Proteomes" id="UP000280346">
    <property type="component" value="Unassembled WGS sequence"/>
</dbReference>
<evidence type="ECO:0000259" key="4">
    <source>
        <dbReference type="PROSITE" id="PS50113"/>
    </source>
</evidence>
<sequence length="595" mass="63611">MGNPSPDWTAERIVDLPLATASLSPIAPAGEPAGSGALVATYPGPALRLGPDRAVADANAEAEEMLDNDPRWLSDLQSWLAASSVAPGLRSVPVESARGIMIVEWAGVPLADGGFLLLGRDDTLERQLRHTLTESRRRYKDLVEVSSDFAWETGPDGTFVFVTHKGALGYDTDSLIGLDPRRLALDEWGDLPLPFDTHRPVDQSELWLKSADGTPACVVASALPLFGSQGEWLGARGVCRDVTDQVLRSAELARVRNRERLLAHIVHTLRDQLDAAAALIVASTETARALSADGCRIYRAGDGVGPDGGPMGGGLVLVAEFGTPLSDVESDSLQPLLDRVAATDGTVVGQLGDFQLIGERTEHRQALNGAVLVWRGDDAEPWDEEDRHLLSGVADHIGIAHAHLAYQERLRRLSERDGLTGLFNRRTFFERLEETLSRTDSGPSALLYVDLDNFKAVNDLHGHQQGDAVLRAVGTLLSTGVRPGDLPGRLGGDEFVLWLGRADEAQARRVADRLLTGMAGLGHLSASPEKPLGLSIGIAVHVPGRGETVRELTDRADAAMYAAKKTGKGHYALAPSHRPDPPVTALPATAVETAP</sequence>
<protein>
    <recommendedName>
        <fullName evidence="1">diguanylate cyclase</fullName>
        <ecNumber evidence="1">2.7.7.65</ecNumber>
    </recommendedName>
</protein>
<dbReference type="InterPro" id="IPR000160">
    <property type="entry name" value="GGDEF_dom"/>
</dbReference>
<evidence type="ECO:0000256" key="3">
    <source>
        <dbReference type="SAM" id="MobiDB-lite"/>
    </source>
</evidence>
<gene>
    <name evidence="6" type="ORF">EJ913_04480</name>
</gene>
<dbReference type="InterPro" id="IPR050469">
    <property type="entry name" value="Diguanylate_Cyclase"/>
</dbReference>
<dbReference type="InterPro" id="IPR043128">
    <property type="entry name" value="Rev_trsase/Diguanyl_cyclase"/>
</dbReference>
<dbReference type="GO" id="GO:1902201">
    <property type="term" value="P:negative regulation of bacterial-type flagellum-dependent cell motility"/>
    <property type="evidence" value="ECO:0007669"/>
    <property type="project" value="TreeGrafter"/>
</dbReference>
<evidence type="ECO:0000256" key="2">
    <source>
        <dbReference type="ARBA" id="ARBA00034247"/>
    </source>
</evidence>
<dbReference type="GO" id="GO:0052621">
    <property type="term" value="F:diguanylate cyclase activity"/>
    <property type="evidence" value="ECO:0007669"/>
    <property type="project" value="UniProtKB-EC"/>
</dbReference>
<dbReference type="CDD" id="cd01949">
    <property type="entry name" value="GGDEF"/>
    <property type="match status" value="1"/>
</dbReference>
<feature type="domain" description="GGDEF" evidence="5">
    <location>
        <begin position="442"/>
        <end position="576"/>
    </location>
</feature>
<dbReference type="PANTHER" id="PTHR45138:SF9">
    <property type="entry name" value="DIGUANYLATE CYCLASE DGCM-RELATED"/>
    <property type="match status" value="1"/>
</dbReference>
<dbReference type="SUPFAM" id="SSF55781">
    <property type="entry name" value="GAF domain-like"/>
    <property type="match status" value="1"/>
</dbReference>
<keyword evidence="7" id="KW-1185">Reference proteome</keyword>
<evidence type="ECO:0000259" key="5">
    <source>
        <dbReference type="PROSITE" id="PS50887"/>
    </source>
</evidence>
<feature type="region of interest" description="Disordered" evidence="3">
    <location>
        <begin position="572"/>
        <end position="595"/>
    </location>
</feature>
<dbReference type="Gene3D" id="3.30.450.20">
    <property type="entry name" value="PAS domain"/>
    <property type="match status" value="1"/>
</dbReference>
<dbReference type="InterPro" id="IPR000700">
    <property type="entry name" value="PAS-assoc_C"/>
</dbReference>
<reference evidence="6 7" key="1">
    <citation type="submission" date="2018-12" db="EMBL/GenBank/DDBJ databases">
        <authorList>
            <person name="Yang Y."/>
        </authorList>
    </citation>
    <scope>NUCLEOTIDE SEQUENCE [LARGE SCALE GENOMIC DNA]</scope>
    <source>
        <strain evidence="6 7">GSF71</strain>
    </source>
</reference>
<dbReference type="PANTHER" id="PTHR45138">
    <property type="entry name" value="REGULATORY COMPONENTS OF SENSORY TRANSDUCTION SYSTEM"/>
    <property type="match status" value="1"/>
</dbReference>
<dbReference type="OrthoDB" id="7216521at2"/>
<dbReference type="InterPro" id="IPR035965">
    <property type="entry name" value="PAS-like_dom_sf"/>
</dbReference>
<accession>A0A433JE02</accession>
<dbReference type="GO" id="GO:0005886">
    <property type="term" value="C:plasma membrane"/>
    <property type="evidence" value="ECO:0007669"/>
    <property type="project" value="TreeGrafter"/>
</dbReference>
<dbReference type="NCBIfam" id="TIGR00254">
    <property type="entry name" value="GGDEF"/>
    <property type="match status" value="1"/>
</dbReference>
<feature type="domain" description="PAC" evidence="4">
    <location>
        <begin position="202"/>
        <end position="254"/>
    </location>
</feature>
<comment type="caution">
    <text evidence="6">The sequence shown here is derived from an EMBL/GenBank/DDBJ whole genome shotgun (WGS) entry which is preliminary data.</text>
</comment>
<dbReference type="InterPro" id="IPR029787">
    <property type="entry name" value="Nucleotide_cyclase"/>
</dbReference>
<dbReference type="GO" id="GO:0043709">
    <property type="term" value="P:cell adhesion involved in single-species biofilm formation"/>
    <property type="evidence" value="ECO:0007669"/>
    <property type="project" value="TreeGrafter"/>
</dbReference>
<organism evidence="6 7">
    <name type="scientific">Azospirillum doebereinerae</name>
    <dbReference type="NCBI Taxonomy" id="92933"/>
    <lineage>
        <taxon>Bacteria</taxon>
        <taxon>Pseudomonadati</taxon>
        <taxon>Pseudomonadota</taxon>
        <taxon>Alphaproteobacteria</taxon>
        <taxon>Rhodospirillales</taxon>
        <taxon>Azospirillaceae</taxon>
        <taxon>Azospirillum</taxon>
    </lineage>
</organism>
<dbReference type="SMART" id="SM00267">
    <property type="entry name" value="GGDEF"/>
    <property type="match status" value="1"/>
</dbReference>
<dbReference type="Gene3D" id="3.30.70.270">
    <property type="match status" value="1"/>
</dbReference>
<dbReference type="SUPFAM" id="SSF55073">
    <property type="entry name" value="Nucleotide cyclase"/>
    <property type="match status" value="1"/>
</dbReference>
<dbReference type="PROSITE" id="PS50887">
    <property type="entry name" value="GGDEF"/>
    <property type="match status" value="1"/>
</dbReference>
<proteinExistence type="predicted"/>
<evidence type="ECO:0000313" key="7">
    <source>
        <dbReference type="Proteomes" id="UP000280346"/>
    </source>
</evidence>
<dbReference type="InterPro" id="IPR000014">
    <property type="entry name" value="PAS"/>
</dbReference>
<dbReference type="PROSITE" id="PS50113">
    <property type="entry name" value="PAC"/>
    <property type="match status" value="1"/>
</dbReference>
<dbReference type="EMBL" id="RZIJ01000002">
    <property type="protein sequence ID" value="RUQ75113.1"/>
    <property type="molecule type" value="Genomic_DNA"/>
</dbReference>